<dbReference type="InterPro" id="IPR009057">
    <property type="entry name" value="Homeodomain-like_sf"/>
</dbReference>
<dbReference type="PANTHER" id="PTHR43280">
    <property type="entry name" value="ARAC-FAMILY TRANSCRIPTIONAL REGULATOR"/>
    <property type="match status" value="1"/>
</dbReference>
<evidence type="ECO:0000313" key="8">
    <source>
        <dbReference type="Proteomes" id="UP001652445"/>
    </source>
</evidence>
<dbReference type="InterPro" id="IPR001789">
    <property type="entry name" value="Sig_transdc_resp-reg_receiver"/>
</dbReference>
<evidence type="ECO:0000256" key="1">
    <source>
        <dbReference type="ARBA" id="ARBA00023015"/>
    </source>
</evidence>
<proteinExistence type="predicted"/>
<dbReference type="Proteomes" id="UP001652445">
    <property type="component" value="Unassembled WGS sequence"/>
</dbReference>
<organism evidence="7 8">
    <name type="scientific">Paenibacillus baimaensis</name>
    <dbReference type="NCBI Taxonomy" id="2982185"/>
    <lineage>
        <taxon>Bacteria</taxon>
        <taxon>Bacillati</taxon>
        <taxon>Bacillota</taxon>
        <taxon>Bacilli</taxon>
        <taxon>Bacillales</taxon>
        <taxon>Paenibacillaceae</taxon>
        <taxon>Paenibacillus</taxon>
    </lineage>
</organism>
<dbReference type="SMART" id="SM00448">
    <property type="entry name" value="REC"/>
    <property type="match status" value="1"/>
</dbReference>
<dbReference type="InterPro" id="IPR020449">
    <property type="entry name" value="Tscrpt_reg_AraC-type_HTH"/>
</dbReference>
<evidence type="ECO:0000259" key="5">
    <source>
        <dbReference type="PROSITE" id="PS01124"/>
    </source>
</evidence>
<sequence>MRILVVDDEYFSRKALVQIVQDWNPQAHVCEAEDGQEAIEQLHNVNPHLVLSDIRMPILDGIGLAAYIHEHHGDTINIIISGYDDFKYAQQAIRYKVEHYLLKPVDKEHIWSLLKQYSHQTELSSEKRMEEGFAALLYEGTTSKLDPVDMDDIGGYAIAILRVNADYKEPVKQLIKKTLSACSLRFVTIVDRRYSGMLLVWMYELNPGSAAGAAVNQEGLKQIIRDALHMGECHVCVGISGVHTDIKELTACYKEAKSALLYRLISGDKRIYDAEYAAMNRPFNYGAIDEWISGLYHKLVKYQTKEAVETLSHFFANVVEPTLSVNVLHDMCAKVTTMLNSVIELTNARSDAAEAYLEQIDLHEVDAVQDIIDEFTQVMIRLGERLAQNRAKTDMIEDIQYYVQHHYQQDIMLEDLAKTMYYTDPTYLSRLFKKKTGMRFSQFLLSVRMHNAKAMLENDTSLSISEVSSAVGFNDYSYFIQMYKKCFGETPGKYKSSNHSNKPTDS</sequence>
<dbReference type="PANTHER" id="PTHR43280:SF10">
    <property type="entry name" value="REGULATORY PROTEIN POCR"/>
    <property type="match status" value="1"/>
</dbReference>
<dbReference type="EMBL" id="JAOQIO010000036">
    <property type="protein sequence ID" value="MCU6793026.1"/>
    <property type="molecule type" value="Genomic_DNA"/>
</dbReference>
<dbReference type="PROSITE" id="PS00041">
    <property type="entry name" value="HTH_ARAC_FAMILY_1"/>
    <property type="match status" value="1"/>
</dbReference>
<keyword evidence="2" id="KW-0238">DNA-binding</keyword>
<evidence type="ECO:0000256" key="3">
    <source>
        <dbReference type="ARBA" id="ARBA00023163"/>
    </source>
</evidence>
<dbReference type="Pfam" id="PF12833">
    <property type="entry name" value="HTH_18"/>
    <property type="match status" value="1"/>
</dbReference>
<dbReference type="PROSITE" id="PS50110">
    <property type="entry name" value="RESPONSE_REGULATORY"/>
    <property type="match status" value="1"/>
</dbReference>
<dbReference type="SUPFAM" id="SSF46689">
    <property type="entry name" value="Homeodomain-like"/>
    <property type="match status" value="2"/>
</dbReference>
<dbReference type="Pfam" id="PF17853">
    <property type="entry name" value="GGDEF_2"/>
    <property type="match status" value="1"/>
</dbReference>
<dbReference type="Pfam" id="PF00072">
    <property type="entry name" value="Response_reg"/>
    <property type="match status" value="1"/>
</dbReference>
<dbReference type="RefSeq" id="WP_262684340.1">
    <property type="nucleotide sequence ID" value="NZ_JAOQIO010000036.1"/>
</dbReference>
<dbReference type="InterPro" id="IPR018060">
    <property type="entry name" value="HTH_AraC"/>
</dbReference>
<keyword evidence="1" id="KW-0805">Transcription regulation</keyword>
<keyword evidence="4" id="KW-0597">Phosphoprotein</keyword>
<evidence type="ECO:0000256" key="2">
    <source>
        <dbReference type="ARBA" id="ARBA00023125"/>
    </source>
</evidence>
<reference evidence="7 8" key="1">
    <citation type="submission" date="2022-09" db="EMBL/GenBank/DDBJ databases">
        <authorList>
            <person name="Han X.L."/>
            <person name="Wang Q."/>
            <person name="Lu T."/>
        </authorList>
    </citation>
    <scope>NUCLEOTIDE SEQUENCE [LARGE SCALE GENOMIC DNA]</scope>
    <source>
        <strain evidence="7 8">WQ 127069</strain>
    </source>
</reference>
<keyword evidence="3" id="KW-0804">Transcription</keyword>
<name>A0ABT2UFV7_9BACL</name>
<dbReference type="SUPFAM" id="SSF52172">
    <property type="entry name" value="CheY-like"/>
    <property type="match status" value="1"/>
</dbReference>
<feature type="modified residue" description="4-aspartylphosphate" evidence="4">
    <location>
        <position position="53"/>
    </location>
</feature>
<protein>
    <submittedName>
        <fullName evidence="7">Response regulator</fullName>
    </submittedName>
</protein>
<dbReference type="SMART" id="SM00342">
    <property type="entry name" value="HTH_ARAC"/>
    <property type="match status" value="1"/>
</dbReference>
<dbReference type="PRINTS" id="PR00032">
    <property type="entry name" value="HTHARAC"/>
</dbReference>
<gene>
    <name evidence="7" type="ORF">OB236_12940</name>
</gene>
<dbReference type="Gene3D" id="3.40.50.2300">
    <property type="match status" value="1"/>
</dbReference>
<dbReference type="CDD" id="cd17536">
    <property type="entry name" value="REC_YesN-like"/>
    <property type="match status" value="1"/>
</dbReference>
<accession>A0ABT2UFV7</accession>
<dbReference type="InterPro" id="IPR041522">
    <property type="entry name" value="CdaR_GGDEF"/>
</dbReference>
<dbReference type="Gene3D" id="1.10.10.60">
    <property type="entry name" value="Homeodomain-like"/>
    <property type="match status" value="2"/>
</dbReference>
<dbReference type="InterPro" id="IPR018062">
    <property type="entry name" value="HTH_AraC-typ_CS"/>
</dbReference>
<evidence type="ECO:0000313" key="7">
    <source>
        <dbReference type="EMBL" id="MCU6793026.1"/>
    </source>
</evidence>
<evidence type="ECO:0000256" key="4">
    <source>
        <dbReference type="PROSITE-ProRule" id="PRU00169"/>
    </source>
</evidence>
<dbReference type="PROSITE" id="PS01124">
    <property type="entry name" value="HTH_ARAC_FAMILY_2"/>
    <property type="match status" value="1"/>
</dbReference>
<comment type="caution">
    <text evidence="7">The sequence shown here is derived from an EMBL/GenBank/DDBJ whole genome shotgun (WGS) entry which is preliminary data.</text>
</comment>
<keyword evidence="8" id="KW-1185">Reference proteome</keyword>
<feature type="domain" description="HTH araC/xylS-type" evidence="5">
    <location>
        <begin position="397"/>
        <end position="497"/>
    </location>
</feature>
<feature type="domain" description="Response regulatory" evidence="6">
    <location>
        <begin position="2"/>
        <end position="118"/>
    </location>
</feature>
<dbReference type="InterPro" id="IPR011006">
    <property type="entry name" value="CheY-like_superfamily"/>
</dbReference>
<evidence type="ECO:0000259" key="6">
    <source>
        <dbReference type="PROSITE" id="PS50110"/>
    </source>
</evidence>